<accession>A0A7J6W174</accession>
<proteinExistence type="predicted"/>
<protein>
    <submittedName>
        <fullName evidence="1">Phospholipase</fullName>
    </submittedName>
</protein>
<name>A0A7J6W174_THATH</name>
<reference evidence="1 2" key="1">
    <citation type="submission" date="2020-06" db="EMBL/GenBank/DDBJ databases">
        <title>Transcriptomic and genomic resources for Thalictrum thalictroides and T. hernandezii: Facilitating candidate gene discovery in an emerging model plant lineage.</title>
        <authorList>
            <person name="Arias T."/>
            <person name="Riano-Pachon D.M."/>
            <person name="Di Stilio V.S."/>
        </authorList>
    </citation>
    <scope>NUCLEOTIDE SEQUENCE [LARGE SCALE GENOMIC DNA]</scope>
    <source>
        <strain evidence="2">cv. WT478/WT964</strain>
        <tissue evidence="1">Leaves</tissue>
    </source>
</reference>
<sequence>MESEELESSGVHHRYVQMQSEPLISSSSHSVQSNWIFDELPKAQIVSVSRPDAADFSPMLLSY</sequence>
<evidence type="ECO:0000313" key="2">
    <source>
        <dbReference type="Proteomes" id="UP000554482"/>
    </source>
</evidence>
<dbReference type="EMBL" id="JABWDY010023157">
    <property type="protein sequence ID" value="KAF5191146.1"/>
    <property type="molecule type" value="Genomic_DNA"/>
</dbReference>
<dbReference type="AlphaFoldDB" id="A0A7J6W174"/>
<dbReference type="Proteomes" id="UP000554482">
    <property type="component" value="Unassembled WGS sequence"/>
</dbReference>
<organism evidence="1 2">
    <name type="scientific">Thalictrum thalictroides</name>
    <name type="common">Rue-anemone</name>
    <name type="synonym">Anemone thalictroides</name>
    <dbReference type="NCBI Taxonomy" id="46969"/>
    <lineage>
        <taxon>Eukaryota</taxon>
        <taxon>Viridiplantae</taxon>
        <taxon>Streptophyta</taxon>
        <taxon>Embryophyta</taxon>
        <taxon>Tracheophyta</taxon>
        <taxon>Spermatophyta</taxon>
        <taxon>Magnoliopsida</taxon>
        <taxon>Ranunculales</taxon>
        <taxon>Ranunculaceae</taxon>
        <taxon>Thalictroideae</taxon>
        <taxon>Thalictrum</taxon>
    </lineage>
</organism>
<dbReference type="OrthoDB" id="14911at2759"/>
<keyword evidence="2" id="KW-1185">Reference proteome</keyword>
<comment type="caution">
    <text evidence="1">The sequence shown here is derived from an EMBL/GenBank/DDBJ whole genome shotgun (WGS) entry which is preliminary data.</text>
</comment>
<evidence type="ECO:0000313" key="1">
    <source>
        <dbReference type="EMBL" id="KAF5191146.1"/>
    </source>
</evidence>
<feature type="non-terminal residue" evidence="1">
    <location>
        <position position="63"/>
    </location>
</feature>
<gene>
    <name evidence="1" type="ORF">FRX31_019267</name>
</gene>